<name>A0A428W7A8_AMYBA</name>
<dbReference type="Pfam" id="PF19450">
    <property type="entry name" value="DUF5988"/>
    <property type="match status" value="1"/>
</dbReference>
<comment type="caution">
    <text evidence="2">The sequence shown here is derived from an EMBL/GenBank/DDBJ whole genome shotgun (WGS) entry which is preliminary data.</text>
</comment>
<protein>
    <submittedName>
        <fullName evidence="2">Uncharacterized protein</fullName>
    </submittedName>
</protein>
<dbReference type="EMBL" id="QHHU01000053">
    <property type="protein sequence ID" value="RSM38903.1"/>
    <property type="molecule type" value="Genomic_DNA"/>
</dbReference>
<keyword evidence="3" id="KW-1185">Reference proteome</keyword>
<dbReference type="InterPro" id="IPR046030">
    <property type="entry name" value="DUF5988"/>
</dbReference>
<evidence type="ECO:0000313" key="3">
    <source>
        <dbReference type="Proteomes" id="UP000286716"/>
    </source>
</evidence>
<evidence type="ECO:0000256" key="1">
    <source>
        <dbReference type="SAM" id="MobiDB-lite"/>
    </source>
</evidence>
<reference evidence="2 3" key="1">
    <citation type="submission" date="2018-05" db="EMBL/GenBank/DDBJ databases">
        <title>Evolution of GPA BGCs.</title>
        <authorList>
            <person name="Waglechner N."/>
            <person name="Wright G.D."/>
        </authorList>
    </citation>
    <scope>NUCLEOTIDE SEQUENCE [LARGE SCALE GENOMIC DNA]</scope>
    <source>
        <strain evidence="2 3">DSM 5908</strain>
    </source>
</reference>
<dbReference type="OrthoDB" id="3402203at2"/>
<dbReference type="RefSeq" id="WP_026468007.1">
    <property type="nucleotide sequence ID" value="NZ_QHHU01000053.1"/>
</dbReference>
<feature type="region of interest" description="Disordered" evidence="1">
    <location>
        <begin position="1"/>
        <end position="21"/>
    </location>
</feature>
<sequence length="70" mass="7456">MSARKATLIGGPAGLPANDRTREVTTGLEEKLKIPHGAGYEHFSHDGEFSVVDGAEAAVFRWCGSTRVAE</sequence>
<evidence type="ECO:0000313" key="2">
    <source>
        <dbReference type="EMBL" id="RSM38903.1"/>
    </source>
</evidence>
<organism evidence="2 3">
    <name type="scientific">Amycolatopsis balhimycina DSM 5908</name>
    <dbReference type="NCBI Taxonomy" id="1081091"/>
    <lineage>
        <taxon>Bacteria</taxon>
        <taxon>Bacillati</taxon>
        <taxon>Actinomycetota</taxon>
        <taxon>Actinomycetes</taxon>
        <taxon>Pseudonocardiales</taxon>
        <taxon>Pseudonocardiaceae</taxon>
        <taxon>Amycolatopsis</taxon>
    </lineage>
</organism>
<dbReference type="AlphaFoldDB" id="A0A428W7A8"/>
<gene>
    <name evidence="2" type="ORF">DMA12_31445</name>
</gene>
<proteinExistence type="predicted"/>
<accession>A0A428W7A8</accession>
<dbReference type="Proteomes" id="UP000286716">
    <property type="component" value="Unassembled WGS sequence"/>
</dbReference>